<dbReference type="AlphaFoldDB" id="Q2SBN7"/>
<accession>Q2SBN7</accession>
<dbReference type="STRING" id="349521.HCH_05263"/>
<dbReference type="SUPFAM" id="SSF50249">
    <property type="entry name" value="Nucleic acid-binding proteins"/>
    <property type="match status" value="1"/>
</dbReference>
<dbReference type="InterPro" id="IPR019844">
    <property type="entry name" value="CSD_CS"/>
</dbReference>
<evidence type="ECO:0000256" key="2">
    <source>
        <dbReference type="SAM" id="Phobius"/>
    </source>
</evidence>
<feature type="transmembrane region" description="Helical" evidence="2">
    <location>
        <begin position="52"/>
        <end position="75"/>
    </location>
</feature>
<dbReference type="HOGENOM" id="CLU_117621_1_1_6"/>
<keyword evidence="2" id="KW-0812">Transmembrane</keyword>
<dbReference type="Proteomes" id="UP000000238">
    <property type="component" value="Chromosome"/>
</dbReference>
<dbReference type="InterPro" id="IPR011129">
    <property type="entry name" value="CSD"/>
</dbReference>
<dbReference type="GO" id="GO:0003676">
    <property type="term" value="F:nucleic acid binding"/>
    <property type="evidence" value="ECO:0007669"/>
    <property type="project" value="InterPro"/>
</dbReference>
<dbReference type="Pfam" id="PF00313">
    <property type="entry name" value="CSD"/>
    <property type="match status" value="1"/>
</dbReference>
<evidence type="ECO:0000256" key="1">
    <source>
        <dbReference type="RuleBase" id="RU000408"/>
    </source>
</evidence>
<comment type="subcellular location">
    <subcellularLocation>
        <location evidence="1">Cytoplasm</location>
    </subcellularLocation>
</comment>
<dbReference type="SMART" id="SM00357">
    <property type="entry name" value="CSP"/>
    <property type="match status" value="1"/>
</dbReference>
<protein>
    <submittedName>
        <fullName evidence="4">Cold shock protein</fullName>
    </submittedName>
</protein>
<dbReference type="InterPro" id="IPR050181">
    <property type="entry name" value="Cold_shock_domain"/>
</dbReference>
<dbReference type="GO" id="GO:0005829">
    <property type="term" value="C:cytosol"/>
    <property type="evidence" value="ECO:0007669"/>
    <property type="project" value="UniProtKB-ARBA"/>
</dbReference>
<dbReference type="Gene3D" id="2.40.50.140">
    <property type="entry name" value="Nucleic acid-binding proteins"/>
    <property type="match status" value="1"/>
</dbReference>
<evidence type="ECO:0000313" key="4">
    <source>
        <dbReference type="EMBL" id="ABC31937.1"/>
    </source>
</evidence>
<feature type="transmembrane region" description="Helical" evidence="2">
    <location>
        <begin position="12"/>
        <end position="32"/>
    </location>
</feature>
<dbReference type="InterPro" id="IPR002059">
    <property type="entry name" value="CSP_DNA-bd"/>
</dbReference>
<dbReference type="PROSITE" id="PS51857">
    <property type="entry name" value="CSD_2"/>
    <property type="match status" value="1"/>
</dbReference>
<feature type="domain" description="CSD" evidence="3">
    <location>
        <begin position="92"/>
        <end position="156"/>
    </location>
</feature>
<proteinExistence type="predicted"/>
<dbReference type="eggNOG" id="COG1278">
    <property type="taxonomic scope" value="Bacteria"/>
</dbReference>
<evidence type="ECO:0000313" key="5">
    <source>
        <dbReference type="Proteomes" id="UP000000238"/>
    </source>
</evidence>
<dbReference type="PROSITE" id="PS00352">
    <property type="entry name" value="CSD_1"/>
    <property type="match status" value="1"/>
</dbReference>
<reference evidence="4 5" key="1">
    <citation type="journal article" date="2005" name="Nucleic Acids Res.">
        <title>Genomic blueprint of Hahella chejuensis, a marine microbe producing an algicidal agent.</title>
        <authorList>
            <person name="Jeong H."/>
            <person name="Yim J.H."/>
            <person name="Lee C."/>
            <person name="Choi S.-H."/>
            <person name="Park Y.K."/>
            <person name="Yoon S.H."/>
            <person name="Hur C.-G."/>
            <person name="Kang H.-Y."/>
            <person name="Kim D."/>
            <person name="Lee H.H."/>
            <person name="Park K.H."/>
            <person name="Park S.-H."/>
            <person name="Park H.-S."/>
            <person name="Lee H.K."/>
            <person name="Oh T.K."/>
            <person name="Kim J.F."/>
        </authorList>
    </citation>
    <scope>NUCLEOTIDE SEQUENCE [LARGE SCALE GENOMIC DNA]</scope>
    <source>
        <strain evidence="4 5">KCTC 2396</strain>
    </source>
</reference>
<dbReference type="OrthoDB" id="9810590at2"/>
<dbReference type="EMBL" id="CP000155">
    <property type="protein sequence ID" value="ABC31937.1"/>
    <property type="molecule type" value="Genomic_DNA"/>
</dbReference>
<dbReference type="InterPro" id="IPR012340">
    <property type="entry name" value="NA-bd_OB-fold"/>
</dbReference>
<evidence type="ECO:0000259" key="3">
    <source>
        <dbReference type="PROSITE" id="PS51857"/>
    </source>
</evidence>
<name>Q2SBN7_HAHCH</name>
<dbReference type="PRINTS" id="PR00050">
    <property type="entry name" value="COLDSHOCK"/>
</dbReference>
<gene>
    <name evidence="4" type="ordered locus">HCH_05263</name>
</gene>
<dbReference type="KEGG" id="hch:HCH_05263"/>
<dbReference type="RefSeq" id="WP_011399001.1">
    <property type="nucleotide sequence ID" value="NC_007645.1"/>
</dbReference>
<sequence length="158" mass="17071">MKDNNSVKMMIAVIAGLILPIVLGVALSLFGMQPTFSFMADGSGLTSLLTSGAGIGVYLITAALFILAGFLPAILSGSSEESYEEDNANDERESGIVKWFNPNKGFGFITREGGDDIFVHFRSIRGRGHRSLRQGQKVRFRTVEGDKGLQAEDVSPVR</sequence>
<organism evidence="4 5">
    <name type="scientific">Hahella chejuensis (strain KCTC 2396)</name>
    <dbReference type="NCBI Taxonomy" id="349521"/>
    <lineage>
        <taxon>Bacteria</taxon>
        <taxon>Pseudomonadati</taxon>
        <taxon>Pseudomonadota</taxon>
        <taxon>Gammaproteobacteria</taxon>
        <taxon>Oceanospirillales</taxon>
        <taxon>Hahellaceae</taxon>
        <taxon>Hahella</taxon>
    </lineage>
</organism>
<dbReference type="PANTHER" id="PTHR11544">
    <property type="entry name" value="COLD SHOCK DOMAIN CONTAINING PROTEINS"/>
    <property type="match status" value="1"/>
</dbReference>
<keyword evidence="5" id="KW-1185">Reference proteome</keyword>
<keyword evidence="2" id="KW-0472">Membrane</keyword>
<dbReference type="CDD" id="cd04458">
    <property type="entry name" value="CSP_CDS"/>
    <property type="match status" value="1"/>
</dbReference>
<keyword evidence="2" id="KW-1133">Transmembrane helix</keyword>